<dbReference type="KEGG" id="mtm:MYCTH_89976"/>
<keyword evidence="4" id="KW-1185">Reference proteome</keyword>
<dbReference type="InParanoid" id="G2QM24"/>
<protein>
    <submittedName>
        <fullName evidence="3">Uncharacterized protein</fullName>
    </submittedName>
</protein>
<dbReference type="AlphaFoldDB" id="G2QM24"/>
<keyword evidence="1" id="KW-0175">Coiled coil</keyword>
<feature type="compositionally biased region" description="Polar residues" evidence="2">
    <location>
        <begin position="342"/>
        <end position="356"/>
    </location>
</feature>
<dbReference type="RefSeq" id="XP_003666249.1">
    <property type="nucleotide sequence ID" value="XM_003666201.1"/>
</dbReference>
<feature type="region of interest" description="Disordered" evidence="2">
    <location>
        <begin position="50"/>
        <end position="92"/>
    </location>
</feature>
<reference evidence="3 4" key="1">
    <citation type="journal article" date="2011" name="Nat. Biotechnol.">
        <title>Comparative genomic analysis of the thermophilic biomass-degrading fungi Myceliophthora thermophila and Thielavia terrestris.</title>
        <authorList>
            <person name="Berka R.M."/>
            <person name="Grigoriev I.V."/>
            <person name="Otillar R."/>
            <person name="Salamov A."/>
            <person name="Grimwood J."/>
            <person name="Reid I."/>
            <person name="Ishmael N."/>
            <person name="John T."/>
            <person name="Darmond C."/>
            <person name="Moisan M.-C."/>
            <person name="Henrissat B."/>
            <person name="Coutinho P.M."/>
            <person name="Lombard V."/>
            <person name="Natvig D.O."/>
            <person name="Lindquist E."/>
            <person name="Schmutz J."/>
            <person name="Lucas S."/>
            <person name="Harris P."/>
            <person name="Powlowski J."/>
            <person name="Bellemare A."/>
            <person name="Taylor D."/>
            <person name="Butler G."/>
            <person name="de Vries R.P."/>
            <person name="Allijn I.E."/>
            <person name="van den Brink J."/>
            <person name="Ushinsky S."/>
            <person name="Storms R."/>
            <person name="Powell A.J."/>
            <person name="Paulsen I.T."/>
            <person name="Elbourne L.D.H."/>
            <person name="Baker S.E."/>
            <person name="Magnuson J."/>
            <person name="LaBoissiere S."/>
            <person name="Clutterbuck A.J."/>
            <person name="Martinez D."/>
            <person name="Wogulis M."/>
            <person name="de Leon A.L."/>
            <person name="Rey M.W."/>
            <person name="Tsang A."/>
        </authorList>
    </citation>
    <scope>NUCLEOTIDE SEQUENCE [LARGE SCALE GENOMIC DNA]</scope>
    <source>
        <strain evidence="4">ATCC 42464 / BCRC 31852 / DSM 1799</strain>
    </source>
</reference>
<accession>G2QM24</accession>
<evidence type="ECO:0000313" key="4">
    <source>
        <dbReference type="Proteomes" id="UP000007322"/>
    </source>
</evidence>
<dbReference type="EMBL" id="CP003007">
    <property type="protein sequence ID" value="AEO61004.1"/>
    <property type="molecule type" value="Genomic_DNA"/>
</dbReference>
<feature type="region of interest" description="Disordered" evidence="2">
    <location>
        <begin position="288"/>
        <end position="379"/>
    </location>
</feature>
<feature type="coiled-coil region" evidence="1">
    <location>
        <begin position="165"/>
        <end position="192"/>
    </location>
</feature>
<evidence type="ECO:0000256" key="1">
    <source>
        <dbReference type="SAM" id="Coils"/>
    </source>
</evidence>
<proteinExistence type="predicted"/>
<name>G2QM24_THET4</name>
<gene>
    <name evidence="3" type="ORF">MYCTH_89976</name>
</gene>
<dbReference type="HOGENOM" id="CLU_514063_0_0_1"/>
<dbReference type="GeneID" id="11514464"/>
<evidence type="ECO:0000256" key="2">
    <source>
        <dbReference type="SAM" id="MobiDB-lite"/>
    </source>
</evidence>
<dbReference type="VEuPathDB" id="FungiDB:MYCTH_89976"/>
<evidence type="ECO:0000313" key="3">
    <source>
        <dbReference type="EMBL" id="AEO61004.1"/>
    </source>
</evidence>
<sequence length="530" mass="57463">MYDNNMSFLEHQGCFPKGSDCYDLESASESENKSGIRRVPRQLCTLRFYESDDDRPGPHSGADSACSSPPEAPDDRDQTKLGPLDGGENRFSKAHGINPALFDVYISAQKGASSPPPGITLPALLKLVDADRIGHATARRQYQGSDATADVEAATADVETATADVETATADVEAATADVEAATADVEAATADVEPATADIAAALLRITKAHTLFETRLEILGTKIVLLEERIPGSYQVAPNLADENRTLASLLTSDPNEFDASRDMASSDLSTPPLLVDCDIADVEAQTASSRMEEPETASAADADQGTTPIDLPSRRPPSPGPRTPLLSVPMPSQERAPQAPQTQDEPDQSATTQDQDETPPVQDEPFPTPGQTAVHAQDEHIETPTAQEFRSFASLYTRLSREHEPRGFVLIKVPSDVLGSCSRPTEPRITTSWRQALRWRSGLVASVEYEEVRHNPPLKWHIAGPGQDETVGLEQSGFSVCTEHRVSWSRTLAYWLHQPGVSLSLKREVKNQSHKAFPNIGNPLIFF</sequence>
<dbReference type="Gene3D" id="1.20.120.330">
    <property type="entry name" value="Nucleotidyltransferases domain 2"/>
    <property type="match status" value="1"/>
</dbReference>
<organism evidence="3 4">
    <name type="scientific">Thermothelomyces thermophilus (strain ATCC 42464 / BCRC 31852 / DSM 1799)</name>
    <name type="common">Sporotrichum thermophile</name>
    <dbReference type="NCBI Taxonomy" id="573729"/>
    <lineage>
        <taxon>Eukaryota</taxon>
        <taxon>Fungi</taxon>
        <taxon>Dikarya</taxon>
        <taxon>Ascomycota</taxon>
        <taxon>Pezizomycotina</taxon>
        <taxon>Sordariomycetes</taxon>
        <taxon>Sordariomycetidae</taxon>
        <taxon>Sordariales</taxon>
        <taxon>Chaetomiaceae</taxon>
        <taxon>Thermothelomyces</taxon>
    </lineage>
</organism>
<dbReference type="Proteomes" id="UP000007322">
    <property type="component" value="Chromosome 6"/>
</dbReference>